<evidence type="ECO:0000313" key="1">
    <source>
        <dbReference type="EMBL" id="KAJ5103121.1"/>
    </source>
</evidence>
<gene>
    <name evidence="1" type="ORF">N7532_003650</name>
</gene>
<dbReference type="GeneID" id="81355123"/>
<protein>
    <submittedName>
        <fullName evidence="1">Uncharacterized protein</fullName>
    </submittedName>
</protein>
<dbReference type="RefSeq" id="XP_056476501.1">
    <property type="nucleotide sequence ID" value="XM_056616144.1"/>
</dbReference>
<evidence type="ECO:0000313" key="2">
    <source>
        <dbReference type="Proteomes" id="UP001149074"/>
    </source>
</evidence>
<dbReference type="Gene3D" id="3.40.50.720">
    <property type="entry name" value="NAD(P)-binding Rossmann-like Domain"/>
    <property type="match status" value="1"/>
</dbReference>
<dbReference type="EMBL" id="JAPQKI010000004">
    <property type="protein sequence ID" value="KAJ5103121.1"/>
    <property type="molecule type" value="Genomic_DNA"/>
</dbReference>
<dbReference type="Proteomes" id="UP001149074">
    <property type="component" value="Unassembled WGS sequence"/>
</dbReference>
<dbReference type="Gene3D" id="3.90.180.10">
    <property type="entry name" value="Medium-chain alcohol dehydrogenases, catalytic domain"/>
    <property type="match status" value="1"/>
</dbReference>
<proteinExistence type="predicted"/>
<sequence length="88" mass="9965">MGVRAGVNLPDGVTGFFAQFLDDYMDPANAEFTGWVWWEYLEKVLADDQMHVLPSRIMGGLNQAQLAWDLLRQGRISAERLIIQPNAE</sequence>
<keyword evidence="2" id="KW-1185">Reference proteome</keyword>
<dbReference type="OrthoDB" id="3509362at2759"/>
<dbReference type="AlphaFoldDB" id="A0A9W9FMU8"/>
<name>A0A9W9FMU8_9EURO</name>
<reference evidence="1" key="2">
    <citation type="journal article" date="2023" name="IMA Fungus">
        <title>Comparative genomic study of the Penicillium genus elucidates a diverse pangenome and 15 lateral gene transfer events.</title>
        <authorList>
            <person name="Petersen C."/>
            <person name="Sorensen T."/>
            <person name="Nielsen M.R."/>
            <person name="Sondergaard T.E."/>
            <person name="Sorensen J.L."/>
            <person name="Fitzpatrick D.A."/>
            <person name="Frisvad J.C."/>
            <person name="Nielsen K.L."/>
        </authorList>
    </citation>
    <scope>NUCLEOTIDE SEQUENCE</scope>
    <source>
        <strain evidence="1">IBT 30761</strain>
    </source>
</reference>
<reference evidence="1" key="1">
    <citation type="submission" date="2022-11" db="EMBL/GenBank/DDBJ databases">
        <authorList>
            <person name="Petersen C."/>
        </authorList>
    </citation>
    <scope>NUCLEOTIDE SEQUENCE</scope>
    <source>
        <strain evidence="1">IBT 30761</strain>
    </source>
</reference>
<accession>A0A9W9FMU8</accession>
<comment type="caution">
    <text evidence="1">The sequence shown here is derived from an EMBL/GenBank/DDBJ whole genome shotgun (WGS) entry which is preliminary data.</text>
</comment>
<organism evidence="1 2">
    <name type="scientific">Penicillium argentinense</name>
    <dbReference type="NCBI Taxonomy" id="1131581"/>
    <lineage>
        <taxon>Eukaryota</taxon>
        <taxon>Fungi</taxon>
        <taxon>Dikarya</taxon>
        <taxon>Ascomycota</taxon>
        <taxon>Pezizomycotina</taxon>
        <taxon>Eurotiomycetes</taxon>
        <taxon>Eurotiomycetidae</taxon>
        <taxon>Eurotiales</taxon>
        <taxon>Aspergillaceae</taxon>
        <taxon>Penicillium</taxon>
    </lineage>
</organism>